<feature type="compositionally biased region" description="Basic residues" evidence="8">
    <location>
        <begin position="336"/>
        <end position="350"/>
    </location>
</feature>
<dbReference type="PANTHER" id="PTHR45623:SF17">
    <property type="entry name" value="CHROMODOMAIN-HELICASE-DNA-BINDING PROTEIN 3-RELATED"/>
    <property type="match status" value="1"/>
</dbReference>
<evidence type="ECO:0000313" key="13">
    <source>
        <dbReference type="EMBL" id="KAF7339801.1"/>
    </source>
</evidence>
<dbReference type="OrthoDB" id="5857104at2759"/>
<dbReference type="Gene3D" id="3.40.50.10810">
    <property type="entry name" value="Tandem AAA-ATPase domain"/>
    <property type="match status" value="1"/>
</dbReference>
<gene>
    <name evidence="13" type="ORF">MVEN_01896600</name>
</gene>
<dbReference type="InterPro" id="IPR016197">
    <property type="entry name" value="Chromo-like_dom_sf"/>
</dbReference>
<dbReference type="InterPro" id="IPR008984">
    <property type="entry name" value="SMAD_FHA_dom_sf"/>
</dbReference>
<dbReference type="SUPFAM" id="SSF49879">
    <property type="entry name" value="SMAD/FHA domain"/>
    <property type="match status" value="1"/>
</dbReference>
<evidence type="ECO:0000259" key="9">
    <source>
        <dbReference type="PROSITE" id="PS50006"/>
    </source>
</evidence>
<dbReference type="FunFam" id="1.10.510.10:FF:000571">
    <property type="entry name" value="Maternal embryonic leucine zipper kinase"/>
    <property type="match status" value="1"/>
</dbReference>
<feature type="binding site" evidence="7">
    <location>
        <position position="1893"/>
    </location>
    <ligand>
        <name>ATP</name>
        <dbReference type="ChEBI" id="CHEBI:30616"/>
    </ligand>
</feature>
<proteinExistence type="inferred from homology"/>
<dbReference type="SUPFAM" id="SSF56112">
    <property type="entry name" value="Protein kinase-like (PK-like)"/>
    <property type="match status" value="1"/>
</dbReference>
<evidence type="ECO:0000259" key="11">
    <source>
        <dbReference type="PROSITE" id="PS51192"/>
    </source>
</evidence>
<dbReference type="SUPFAM" id="SSF52540">
    <property type="entry name" value="P-loop containing nucleoside triphosphate hydrolases"/>
    <property type="match status" value="2"/>
</dbReference>
<feature type="region of interest" description="Disordered" evidence="8">
    <location>
        <begin position="1602"/>
        <end position="1681"/>
    </location>
</feature>
<dbReference type="InterPro" id="IPR056616">
    <property type="entry name" value="Chromo_MIT1"/>
</dbReference>
<dbReference type="Gene3D" id="3.40.50.300">
    <property type="entry name" value="P-loop containing nucleotide triphosphate hydrolases"/>
    <property type="match status" value="1"/>
</dbReference>
<dbReference type="PANTHER" id="PTHR45623">
    <property type="entry name" value="CHROMODOMAIN-HELICASE-DNA-BINDING PROTEIN 3-RELATED-RELATED"/>
    <property type="match status" value="1"/>
</dbReference>
<feature type="region of interest" description="Disordered" evidence="8">
    <location>
        <begin position="1434"/>
        <end position="1496"/>
    </location>
</feature>
<dbReference type="InterPro" id="IPR017441">
    <property type="entry name" value="Protein_kinase_ATP_BS"/>
</dbReference>
<comment type="similarity">
    <text evidence="2">Belongs to the protein kinase superfamily. CAMK Ser/Thr protein kinase family. CHEK2 subfamily.</text>
</comment>
<dbReference type="GO" id="GO:0140658">
    <property type="term" value="F:ATP-dependent chromatin remodeler activity"/>
    <property type="evidence" value="ECO:0007669"/>
    <property type="project" value="TreeGrafter"/>
</dbReference>
<accession>A0A8H6XFV3</accession>
<dbReference type="PROSITE" id="PS50011">
    <property type="entry name" value="PROTEIN_KINASE_DOM"/>
    <property type="match status" value="1"/>
</dbReference>
<dbReference type="Pfam" id="PF00498">
    <property type="entry name" value="FHA"/>
    <property type="match status" value="1"/>
</dbReference>
<dbReference type="InterPro" id="IPR001650">
    <property type="entry name" value="Helicase_C-like"/>
</dbReference>
<evidence type="ECO:0000256" key="1">
    <source>
        <dbReference type="ARBA" id="ARBA00004123"/>
    </source>
</evidence>
<dbReference type="SMART" id="SM00220">
    <property type="entry name" value="S_TKc"/>
    <property type="match status" value="1"/>
</dbReference>
<evidence type="ECO:0000259" key="10">
    <source>
        <dbReference type="PROSITE" id="PS50011"/>
    </source>
</evidence>
<dbReference type="CDD" id="cd18793">
    <property type="entry name" value="SF2_C_SNF"/>
    <property type="match status" value="1"/>
</dbReference>
<dbReference type="PROSITE" id="PS51192">
    <property type="entry name" value="HELICASE_ATP_BIND_1"/>
    <property type="match status" value="1"/>
</dbReference>
<evidence type="ECO:0000256" key="7">
    <source>
        <dbReference type="PROSITE-ProRule" id="PRU10141"/>
    </source>
</evidence>
<evidence type="ECO:0000256" key="8">
    <source>
        <dbReference type="SAM" id="MobiDB-lite"/>
    </source>
</evidence>
<dbReference type="InterPro" id="IPR038718">
    <property type="entry name" value="SNF2-like_sf"/>
</dbReference>
<dbReference type="InterPro" id="IPR008271">
    <property type="entry name" value="Ser/Thr_kinase_AS"/>
</dbReference>
<dbReference type="InterPro" id="IPR027417">
    <property type="entry name" value="P-loop_NTPase"/>
</dbReference>
<feature type="region of interest" description="Disordered" evidence="8">
    <location>
        <begin position="402"/>
        <end position="432"/>
    </location>
</feature>
<dbReference type="SMART" id="SM00490">
    <property type="entry name" value="HELICc"/>
    <property type="match status" value="1"/>
</dbReference>
<dbReference type="Gene3D" id="1.10.510.10">
    <property type="entry name" value="Transferase(Phosphotransferase) domain 1"/>
    <property type="match status" value="1"/>
</dbReference>
<dbReference type="Pfam" id="PF00176">
    <property type="entry name" value="SNF2-rel_dom"/>
    <property type="match status" value="1"/>
</dbReference>
<feature type="region of interest" description="Disordered" evidence="8">
    <location>
        <begin position="144"/>
        <end position="290"/>
    </location>
</feature>
<feature type="domain" description="Helicase C-terminal" evidence="12">
    <location>
        <begin position="1183"/>
        <end position="1334"/>
    </location>
</feature>
<dbReference type="GO" id="GO:0005634">
    <property type="term" value="C:nucleus"/>
    <property type="evidence" value="ECO:0007669"/>
    <property type="project" value="UniProtKB-SubCell"/>
</dbReference>
<protein>
    <submittedName>
        <fullName evidence="13">Chromatin remodeling factor mit1</fullName>
    </submittedName>
</protein>
<dbReference type="InterPro" id="IPR049730">
    <property type="entry name" value="SNF2/RAD54-like_C"/>
</dbReference>
<evidence type="ECO:0000256" key="3">
    <source>
        <dbReference type="ARBA" id="ARBA00022741"/>
    </source>
</evidence>
<dbReference type="InterPro" id="IPR014001">
    <property type="entry name" value="Helicase_ATP-bd"/>
</dbReference>
<feature type="region of interest" description="Disordered" evidence="8">
    <location>
        <begin position="648"/>
        <end position="685"/>
    </location>
</feature>
<dbReference type="InterPro" id="IPR000719">
    <property type="entry name" value="Prot_kinase_dom"/>
</dbReference>
<dbReference type="InterPro" id="IPR011009">
    <property type="entry name" value="Kinase-like_dom_sf"/>
</dbReference>
<feature type="compositionally biased region" description="Acidic residues" evidence="8">
    <location>
        <begin position="155"/>
        <end position="182"/>
    </location>
</feature>
<keyword evidence="6" id="KW-0539">Nucleus</keyword>
<dbReference type="SMART" id="SM00487">
    <property type="entry name" value="DEXDc"/>
    <property type="match status" value="1"/>
</dbReference>
<feature type="compositionally biased region" description="Low complexity" evidence="8">
    <location>
        <begin position="1626"/>
        <end position="1647"/>
    </location>
</feature>
<evidence type="ECO:0000256" key="4">
    <source>
        <dbReference type="ARBA" id="ARBA00022801"/>
    </source>
</evidence>
<feature type="domain" description="Protein kinase" evidence="10">
    <location>
        <begin position="1858"/>
        <end position="2168"/>
    </location>
</feature>
<evidence type="ECO:0000313" key="14">
    <source>
        <dbReference type="Proteomes" id="UP000620124"/>
    </source>
</evidence>
<dbReference type="PROSITE" id="PS00107">
    <property type="entry name" value="PROTEIN_KINASE_ATP"/>
    <property type="match status" value="1"/>
</dbReference>
<dbReference type="SUPFAM" id="SSF54160">
    <property type="entry name" value="Chromo domain-like"/>
    <property type="match status" value="1"/>
</dbReference>
<feature type="region of interest" description="Disordered" evidence="8">
    <location>
        <begin position="327"/>
        <end position="367"/>
    </location>
</feature>
<feature type="compositionally biased region" description="Basic residues" evidence="8">
    <location>
        <begin position="274"/>
        <end position="287"/>
    </location>
</feature>
<dbReference type="PROSITE" id="PS00108">
    <property type="entry name" value="PROTEIN_KINASE_ST"/>
    <property type="match status" value="1"/>
</dbReference>
<dbReference type="Pfam" id="PF23615">
    <property type="entry name" value="Chromo_MIT1"/>
    <property type="match status" value="1"/>
</dbReference>
<reference evidence="13" key="1">
    <citation type="submission" date="2020-05" db="EMBL/GenBank/DDBJ databases">
        <title>Mycena genomes resolve the evolution of fungal bioluminescence.</title>
        <authorList>
            <person name="Tsai I.J."/>
        </authorList>
    </citation>
    <scope>NUCLEOTIDE SEQUENCE</scope>
    <source>
        <strain evidence="13">CCC161011</strain>
    </source>
</reference>
<organism evidence="13 14">
    <name type="scientific">Mycena venus</name>
    <dbReference type="NCBI Taxonomy" id="2733690"/>
    <lineage>
        <taxon>Eukaryota</taxon>
        <taxon>Fungi</taxon>
        <taxon>Dikarya</taxon>
        <taxon>Basidiomycota</taxon>
        <taxon>Agaricomycotina</taxon>
        <taxon>Agaricomycetes</taxon>
        <taxon>Agaricomycetidae</taxon>
        <taxon>Agaricales</taxon>
        <taxon>Marasmiineae</taxon>
        <taxon>Mycenaceae</taxon>
        <taxon>Mycena</taxon>
    </lineage>
</organism>
<dbReference type="PROSITE" id="PS50006">
    <property type="entry name" value="FHA_DOMAIN"/>
    <property type="match status" value="1"/>
</dbReference>
<keyword evidence="5 7" id="KW-0067">ATP-binding</keyword>
<keyword evidence="3 7" id="KW-0547">Nucleotide-binding</keyword>
<evidence type="ECO:0000256" key="2">
    <source>
        <dbReference type="ARBA" id="ARBA00005575"/>
    </source>
</evidence>
<dbReference type="GO" id="GO:0003682">
    <property type="term" value="F:chromatin binding"/>
    <property type="evidence" value="ECO:0007669"/>
    <property type="project" value="TreeGrafter"/>
</dbReference>
<keyword evidence="14" id="KW-1185">Reference proteome</keyword>
<dbReference type="GO" id="GO:0004672">
    <property type="term" value="F:protein kinase activity"/>
    <property type="evidence" value="ECO:0007669"/>
    <property type="project" value="InterPro"/>
</dbReference>
<comment type="caution">
    <text evidence="13">The sequence shown here is derived from an EMBL/GenBank/DDBJ whole genome shotgun (WGS) entry which is preliminary data.</text>
</comment>
<dbReference type="GO" id="GO:0042393">
    <property type="term" value="F:histone binding"/>
    <property type="evidence" value="ECO:0007669"/>
    <property type="project" value="TreeGrafter"/>
</dbReference>
<dbReference type="PROSITE" id="PS51194">
    <property type="entry name" value="HELICASE_CTER"/>
    <property type="match status" value="1"/>
</dbReference>
<feature type="region of interest" description="Disordered" evidence="8">
    <location>
        <begin position="704"/>
        <end position="756"/>
    </location>
</feature>
<dbReference type="EMBL" id="JACAZI010000019">
    <property type="protein sequence ID" value="KAF7339801.1"/>
    <property type="molecule type" value="Genomic_DNA"/>
</dbReference>
<dbReference type="GO" id="GO:0000785">
    <property type="term" value="C:chromatin"/>
    <property type="evidence" value="ECO:0007669"/>
    <property type="project" value="TreeGrafter"/>
</dbReference>
<dbReference type="GO" id="GO:0016887">
    <property type="term" value="F:ATP hydrolysis activity"/>
    <property type="evidence" value="ECO:0007669"/>
    <property type="project" value="TreeGrafter"/>
</dbReference>
<comment type="subcellular location">
    <subcellularLocation>
        <location evidence="1">Nucleus</location>
    </subcellularLocation>
</comment>
<feature type="compositionally biased region" description="Polar residues" evidence="8">
    <location>
        <begin position="1659"/>
        <end position="1675"/>
    </location>
</feature>
<dbReference type="Proteomes" id="UP000620124">
    <property type="component" value="Unassembled WGS sequence"/>
</dbReference>
<dbReference type="GO" id="GO:0003677">
    <property type="term" value="F:DNA binding"/>
    <property type="evidence" value="ECO:0007669"/>
    <property type="project" value="TreeGrafter"/>
</dbReference>
<feature type="domain" description="FHA" evidence="9">
    <location>
        <begin position="1747"/>
        <end position="1801"/>
    </location>
</feature>
<dbReference type="Pfam" id="PF00271">
    <property type="entry name" value="Helicase_C"/>
    <property type="match status" value="1"/>
</dbReference>
<evidence type="ECO:0000259" key="12">
    <source>
        <dbReference type="PROSITE" id="PS51194"/>
    </source>
</evidence>
<keyword evidence="4" id="KW-0378">Hydrolase</keyword>
<feature type="compositionally biased region" description="Basic residues" evidence="8">
    <location>
        <begin position="704"/>
        <end position="719"/>
    </location>
</feature>
<dbReference type="InterPro" id="IPR000253">
    <property type="entry name" value="FHA_dom"/>
</dbReference>
<dbReference type="Gene3D" id="2.60.200.20">
    <property type="match status" value="1"/>
</dbReference>
<evidence type="ECO:0000256" key="5">
    <source>
        <dbReference type="ARBA" id="ARBA00022840"/>
    </source>
</evidence>
<sequence length="2188" mass="245391">MSSPNPDDPTLLFTPQKPVAPPKPHRQVLDFVQPPIMASAEKVAYKARLDSSLTDTVEYNVDEIIGEYKESGQLYYYARYKGGIAHKFKVQAIRKKHPALVAEYLRKKAADELPEFDPAAHYVHPNSRVRVRVSIGKDRARASISINGSVAPSSDVEEVPDSEADDDDDEDEKEDDEYEVEDSSIKPRRSTRSSKLPGQNLPFSPKKTRSQKIIVLDSDEETPAPDGGTADAPTRRSTRSHKGFKINLDEGAYYESDQENDDSEGYESAPKLRGAVKRPKVARKKGARPAYGHVRGIEDLEYDPNSDEETAALRVHRNVCEKCHEHPAHEQLAAISKRKSKGRGRSKKRKTTDDEFEESGDEAERASKRGGWVRCHWNCLARTQQDEILKAAREIDRAAWRAAQPEDELQDENGQPKANPNEPRKRSGLDPQQTTDFICGACTKGGVCMGCMETALEPDAAATSTKPSVETAGTGSAAGKDVEMADATKPSNLKYDAAMALLFRCLLCKRLAHYEHMPTPSDFPSDSEIADIAVHYTNSWLCADCASFRFDLDKILAWRPYPANAVEPPRRADEVLPYKTPLPREYLVKWADRSYRRTQWVPHMWLVSTNAAKLKNFLADGSKVELLEEPADDTTPDEDSRAQFQVVVESRDSSVKPGGGAGGGQRPVKARPQDSTPDAERRIPPAWKTVDRVLDLLLWRPRRKQQKKASKKGKGKAKRRIESDDDGSDSEEDAAAQERVAALDEGEEPSSVFTESLEEWEERNKRKFSLNDADDVAWIFVKWDDLTYDEATWDSPPRSSNARYYPAFKTALGRFIASRQVFIPEGGKAAKADRSNDGYARLRIENASELDLGQDPAFKLMDFQVDGFNWLCDNWWNRQQCILADEMGLGKTVQIATFIGKAIGDFGAKPALVVVPNSTITNWVREFERWAPKLRVVPFYGEAKCREVIKKYELSHSGKKKKGCTSAKFHVLVTTYETLTGKDFTTVFKNQPRWEILVVDEGQRLKSDSSLLFRKLNELKTLHRIIMTGTPLNNNIRELFNLMNFLDPAEWNDLEALAQKHEVLTEDLVKDLHNRLRPYFLRRVKSQVLKLPPKNEVIVPVSMAPLQKEIYRSILSHNLDLLNGLTGPAKAHGASKGKLNNVLMHLRKCLQHPYLYEETIEPRGLPEREAHEKLIDASAKLRFLKVLLPKLKARGHRVLLFSQFVIALNVIEDFLNGEGHRFLRLDGNTKGKDRQKGMDEFNRDGSDIFIYLLTTRAGGVGINLFTADTVIIFDPDFNPHQDLQAIARAYRYGQKNTCLVFKLMVKDSAEERIVQVGKKKLVLDHLIVQKMDDDDDAGDNVESILTYGAQALFEADAGARDITYTDTDIDKLIDKTEQEAEPEKANDEGALSFSFAKVWAAEKDTLEDVVEEEDQGDSWAQTLQKINEERERVRANEMATSGRGARRRAAAPKQNAYLVDDSPVKDSGSRPPSDEIESAYGNSSDSEDDVPDGSASVADALNEAGKKARKLKKKERKAAAMENGPLAPIQNLTNQDPCTLCGLRHGDQLGECMMTERSEHLAEFREMLLLHPEDEPFDKRVAAIRAIDEVLHQRGHMHLVLGQPLEPVERTTAELPPKKKPKPATAQDQASRASGSSAAGNPAASSSTTRPPAQPPNAVASSSKRTLSPTPAANSSHKKARTSLSAPLHYLRDLSASYSGSVPCCFRGSQESAICAKLVTNNSGRREDLQPSEEILNGLFAFGFRFIITNEAAQLSDYVVADSYVSTIHCIVSVVRSQNGGVIVSCQDLSRNGILLNDHRICRSVVILMHGDKLQLPNSITFTCQHIWKDRVDKLELFDPTPPPLAQKARTMTIGKYLVTSQKLGSGSFATVHLALDTSRTTRRQVACKTIRKKKGCDMRQVFKEISILNGLQHSNINRIYDTEEDDQFMFIFLQLCTGGDLFTYITAYAEKESHLCEAEGKFIMYQILIGLLYLHSKMISHRDLKPENILLYAPGPYPRIVLADFGLARPRAYQETLNVCGTVSYLPPEGILALDHEHLKYTGMPSDCWSAGVILYIMLSGSHPFDNDMIFDSSSNWLSHMQSAHCSQVSQNYQRNEARLKAKIIDGVVEFKSRPWNRLPDAQRETVAAKLMRGILFPKARDLVNSLLVYDYRERATVNEALQSRWIQSELDDLNVTYQNQVLIRYH</sequence>
<dbReference type="Pfam" id="PF00069">
    <property type="entry name" value="Pkinase"/>
    <property type="match status" value="1"/>
</dbReference>
<name>A0A8H6XFV3_9AGAR</name>
<feature type="domain" description="Helicase ATP-binding" evidence="11">
    <location>
        <begin position="872"/>
        <end position="1049"/>
    </location>
</feature>
<feature type="compositionally biased region" description="Acidic residues" evidence="8">
    <location>
        <begin position="723"/>
        <end position="735"/>
    </location>
</feature>
<dbReference type="InterPro" id="IPR000330">
    <property type="entry name" value="SNF2_N"/>
</dbReference>
<dbReference type="GO" id="GO:0005524">
    <property type="term" value="F:ATP binding"/>
    <property type="evidence" value="ECO:0007669"/>
    <property type="project" value="UniProtKB-UniRule"/>
</dbReference>
<feature type="region of interest" description="Disordered" evidence="8">
    <location>
        <begin position="1"/>
        <end position="24"/>
    </location>
</feature>
<evidence type="ECO:0000256" key="6">
    <source>
        <dbReference type="ARBA" id="ARBA00023242"/>
    </source>
</evidence>
<feature type="compositionally biased region" description="Acidic residues" evidence="8">
    <location>
        <begin position="256"/>
        <end position="265"/>
    </location>
</feature>